<dbReference type="AlphaFoldDB" id="A0AAW1ITQ4"/>
<dbReference type="Pfam" id="PF05746">
    <property type="entry name" value="DALR_1"/>
    <property type="match status" value="1"/>
</dbReference>
<gene>
    <name evidence="2" type="ORF">QE152_g34234</name>
</gene>
<evidence type="ECO:0000313" key="2">
    <source>
        <dbReference type="EMBL" id="KAK9693417.1"/>
    </source>
</evidence>
<feature type="domain" description="DALR anticodon binding" evidence="1">
    <location>
        <begin position="285"/>
        <end position="420"/>
    </location>
</feature>
<proteinExistence type="predicted"/>
<dbReference type="GO" id="GO:0005524">
    <property type="term" value="F:ATP binding"/>
    <property type="evidence" value="ECO:0007669"/>
    <property type="project" value="InterPro"/>
</dbReference>
<dbReference type="Gene3D" id="1.10.730.10">
    <property type="entry name" value="Isoleucyl-tRNA Synthetase, Domain 1"/>
    <property type="match status" value="1"/>
</dbReference>
<evidence type="ECO:0000313" key="3">
    <source>
        <dbReference type="Proteomes" id="UP001458880"/>
    </source>
</evidence>
<evidence type="ECO:0000259" key="1">
    <source>
        <dbReference type="SMART" id="SM00836"/>
    </source>
</evidence>
<dbReference type="GO" id="GO:0000049">
    <property type="term" value="F:tRNA binding"/>
    <property type="evidence" value="ECO:0007669"/>
    <property type="project" value="TreeGrafter"/>
</dbReference>
<dbReference type="InterPro" id="IPR037380">
    <property type="entry name" value="DALRD3"/>
</dbReference>
<reference evidence="2 3" key="1">
    <citation type="journal article" date="2024" name="BMC Genomics">
        <title>De novo assembly and annotation of Popillia japonica's genome with initial clues to its potential as an invasive pest.</title>
        <authorList>
            <person name="Cucini C."/>
            <person name="Boschi S."/>
            <person name="Funari R."/>
            <person name="Cardaioli E."/>
            <person name="Iannotti N."/>
            <person name="Marturano G."/>
            <person name="Paoli F."/>
            <person name="Bruttini M."/>
            <person name="Carapelli A."/>
            <person name="Frati F."/>
            <person name="Nardi F."/>
        </authorList>
    </citation>
    <scope>NUCLEOTIDE SEQUENCE [LARGE SCALE GENOMIC DNA]</scope>
    <source>
        <strain evidence="2">DMR45628</strain>
    </source>
</reference>
<organism evidence="2 3">
    <name type="scientific">Popillia japonica</name>
    <name type="common">Japanese beetle</name>
    <dbReference type="NCBI Taxonomy" id="7064"/>
    <lineage>
        <taxon>Eukaryota</taxon>
        <taxon>Metazoa</taxon>
        <taxon>Ecdysozoa</taxon>
        <taxon>Arthropoda</taxon>
        <taxon>Hexapoda</taxon>
        <taxon>Insecta</taxon>
        <taxon>Pterygota</taxon>
        <taxon>Neoptera</taxon>
        <taxon>Endopterygota</taxon>
        <taxon>Coleoptera</taxon>
        <taxon>Polyphaga</taxon>
        <taxon>Scarabaeiformia</taxon>
        <taxon>Scarabaeidae</taxon>
        <taxon>Rutelinae</taxon>
        <taxon>Popillia</taxon>
    </lineage>
</organism>
<accession>A0AAW1ITQ4</accession>
<dbReference type="InterPro" id="IPR009080">
    <property type="entry name" value="tRNAsynth_Ia_anticodon-bd"/>
</dbReference>
<dbReference type="SUPFAM" id="SSF47323">
    <property type="entry name" value="Anticodon-binding domain of a subclass of class I aminoacyl-tRNA synthetases"/>
    <property type="match status" value="1"/>
</dbReference>
<dbReference type="GO" id="GO:0004814">
    <property type="term" value="F:arginine-tRNA ligase activity"/>
    <property type="evidence" value="ECO:0007669"/>
    <property type="project" value="InterPro"/>
</dbReference>
<dbReference type="GO" id="GO:0006420">
    <property type="term" value="P:arginyl-tRNA aminoacylation"/>
    <property type="evidence" value="ECO:0007669"/>
    <property type="project" value="InterPro"/>
</dbReference>
<name>A0AAW1ITQ4_POPJA</name>
<dbReference type="InterPro" id="IPR008909">
    <property type="entry name" value="DALR_anticod-bd"/>
</dbReference>
<dbReference type="PANTHER" id="PTHR16043">
    <property type="entry name" value="DALRD3 PROTEIN"/>
    <property type="match status" value="1"/>
</dbReference>
<comment type="caution">
    <text evidence="2">The sequence shown here is derived from an EMBL/GenBank/DDBJ whole genome shotgun (WGS) entry which is preliminary data.</text>
</comment>
<keyword evidence="3" id="KW-1185">Reference proteome</keyword>
<dbReference type="Proteomes" id="UP001458880">
    <property type="component" value="Unassembled WGS sequence"/>
</dbReference>
<protein>
    <submittedName>
        <fullName evidence="2">DALR anticodon binding domain</fullName>
    </submittedName>
</protein>
<sequence length="420" mass="48560">MSFIDDFTNKLYIYLTGKENNKSNIIRIHTRKLQESGELSFPLKISNWCSLIGKTTHQNDTIFNFLSEIEHNDANKLILASQNWHLNIDKCDIIKDNVYIYLNRTRTFKTVIKSALLENTKTYGAVSTCKNLKFSVKCDDFNSDCDDIRLSELRLKLLTQISKNIIQFCDGIISETDTDFNIIFTVKSSNSSNKCLCGAVLNTEGVKDVVTTAEQFYKQRTLDMRLMAEHKYGLRITSQPGWTEFFKKLGDAAVTIELLRNKPNQTVTTDVNNEFLASRKGAAFILYNCARLATLFKEFDKKVSRNVYPKLPELDEVDFGLLNEMEEWELLYIHILQFPCVIKNCVKDVCRRKIYPNCVISALSSMSLCFSVYYRRVKILIEPRDHIYARLHARIYLLKALEQVMHNGLRLLAIEPVKQM</sequence>
<dbReference type="GO" id="GO:0106217">
    <property type="term" value="P:tRNA C3-cytosine methylation"/>
    <property type="evidence" value="ECO:0007669"/>
    <property type="project" value="TreeGrafter"/>
</dbReference>
<dbReference type="EMBL" id="JASPKY010000543">
    <property type="protein sequence ID" value="KAK9693417.1"/>
    <property type="molecule type" value="Genomic_DNA"/>
</dbReference>
<dbReference type="SMART" id="SM00836">
    <property type="entry name" value="DALR_1"/>
    <property type="match status" value="1"/>
</dbReference>
<dbReference type="PANTHER" id="PTHR16043:SF1">
    <property type="entry name" value="DALR ANTICODON-BINDING DOMAIN-CONTAINING PROTEIN 3"/>
    <property type="match status" value="1"/>
</dbReference>